<dbReference type="Proteomes" id="UP000026913">
    <property type="component" value="Chromosome"/>
</dbReference>
<name>A0A024EK02_9PSED</name>
<organism evidence="1 2">
    <name type="scientific">Pseudomonas mandelii JR-1</name>
    <dbReference type="NCBI Taxonomy" id="1147786"/>
    <lineage>
        <taxon>Bacteria</taxon>
        <taxon>Pseudomonadati</taxon>
        <taxon>Pseudomonadota</taxon>
        <taxon>Gammaproteobacteria</taxon>
        <taxon>Pseudomonadales</taxon>
        <taxon>Pseudomonadaceae</taxon>
        <taxon>Pseudomonas</taxon>
    </lineage>
</organism>
<dbReference type="HOGENOM" id="CLU_2846490_0_0_6"/>
<protein>
    <submittedName>
        <fullName evidence="1">Uncharacterized protein</fullName>
    </submittedName>
</protein>
<sequence>MCASSCAALRKNLRTWLESLAGRAISDPASVFGASSAQLLAQQGFAPSREGVWNSVQRIDGLSGP</sequence>
<accession>A0A024EK02</accession>
<evidence type="ECO:0000313" key="1">
    <source>
        <dbReference type="EMBL" id="AHZ72936.1"/>
    </source>
</evidence>
<dbReference type="KEGG" id="pman:OU5_5857"/>
<dbReference type="EMBL" id="CP005960">
    <property type="protein sequence ID" value="AHZ72936.1"/>
    <property type="molecule type" value="Genomic_DNA"/>
</dbReference>
<dbReference type="RefSeq" id="WP_010455576.1">
    <property type="nucleotide sequence ID" value="NZ_CP005960.1"/>
</dbReference>
<dbReference type="AlphaFoldDB" id="A0A024EK02"/>
<reference evidence="1 2" key="1">
    <citation type="journal article" date="2012" name="J. Bacteriol.">
        <title>Genome sequence of cold-adapted Pseudomonas mandelii strain JR-1.</title>
        <authorList>
            <person name="Jang S.H."/>
            <person name="Kim J."/>
            <person name="Kim J."/>
            <person name="Hong S."/>
            <person name="Lee C."/>
        </authorList>
    </citation>
    <scope>NUCLEOTIDE SEQUENCE [LARGE SCALE GENOMIC DNA]</scope>
    <source>
        <strain evidence="1 2">JR-1</strain>
    </source>
</reference>
<evidence type="ECO:0000313" key="2">
    <source>
        <dbReference type="Proteomes" id="UP000026913"/>
    </source>
</evidence>
<gene>
    <name evidence="1" type="ORF">OU5_5857</name>
</gene>
<proteinExistence type="predicted"/>